<comment type="caution">
    <text evidence="2">The sequence shown here is derived from an EMBL/GenBank/DDBJ whole genome shotgun (WGS) entry which is preliminary data.</text>
</comment>
<name>A0A2U2N3P3_9GAMM</name>
<dbReference type="RefSeq" id="WP_109677754.1">
    <property type="nucleotide sequence ID" value="NZ_CP086615.1"/>
</dbReference>
<reference evidence="2 3" key="1">
    <citation type="submission" date="2018-05" db="EMBL/GenBank/DDBJ databases">
        <title>Spiribacter halobius sp. nov., a moderately halophilic bacterium isolated from marine solar saltern.</title>
        <authorList>
            <person name="Zheng W.-S."/>
            <person name="Lu D.-C."/>
            <person name="Du Z.-J."/>
        </authorList>
    </citation>
    <scope>NUCLEOTIDE SEQUENCE [LARGE SCALE GENOMIC DNA]</scope>
    <source>
        <strain evidence="2 3">E85</strain>
    </source>
</reference>
<dbReference type="InterPro" id="IPR002145">
    <property type="entry name" value="CopG"/>
</dbReference>
<dbReference type="Proteomes" id="UP000245474">
    <property type="component" value="Unassembled WGS sequence"/>
</dbReference>
<proteinExistence type="predicted"/>
<evidence type="ECO:0000313" key="2">
    <source>
        <dbReference type="EMBL" id="PWG63677.1"/>
    </source>
</evidence>
<dbReference type="InterPro" id="IPR038296">
    <property type="entry name" value="ParD_sf"/>
</dbReference>
<sequence length="79" mass="8738">MGRLTITLSDEQQRALRETAARTGKSIRQLIEESLQAYGVKSTTTAADLVARARAHARLPPDEAVDLAIRQTRDHRAGR</sequence>
<dbReference type="OrthoDB" id="8549996at2"/>
<dbReference type="EMBL" id="QFFI01000009">
    <property type="protein sequence ID" value="PWG63677.1"/>
    <property type="molecule type" value="Genomic_DNA"/>
</dbReference>
<evidence type="ECO:0000313" key="3">
    <source>
        <dbReference type="Proteomes" id="UP000245474"/>
    </source>
</evidence>
<evidence type="ECO:0000259" key="1">
    <source>
        <dbReference type="Pfam" id="PF01402"/>
    </source>
</evidence>
<gene>
    <name evidence="2" type="ORF">DEM34_07305</name>
</gene>
<organism evidence="2 3">
    <name type="scientific">Sediminicurvatus halobius</name>
    <dbReference type="NCBI Taxonomy" id="2182432"/>
    <lineage>
        <taxon>Bacteria</taxon>
        <taxon>Pseudomonadati</taxon>
        <taxon>Pseudomonadota</taxon>
        <taxon>Gammaproteobacteria</taxon>
        <taxon>Chromatiales</taxon>
        <taxon>Ectothiorhodospiraceae</taxon>
        <taxon>Sediminicurvatus</taxon>
    </lineage>
</organism>
<dbReference type="AlphaFoldDB" id="A0A2U2N3P3"/>
<dbReference type="Gene3D" id="6.10.180.10">
    <property type="entry name" value="Antitoxin ParD"/>
    <property type="match status" value="1"/>
</dbReference>
<feature type="domain" description="Ribbon-helix-helix protein CopG" evidence="1">
    <location>
        <begin position="3"/>
        <end position="38"/>
    </location>
</feature>
<keyword evidence="3" id="KW-1185">Reference proteome</keyword>
<dbReference type="GO" id="GO:0006355">
    <property type="term" value="P:regulation of DNA-templated transcription"/>
    <property type="evidence" value="ECO:0007669"/>
    <property type="project" value="InterPro"/>
</dbReference>
<accession>A0A2U2N3P3</accession>
<dbReference type="Pfam" id="PF01402">
    <property type="entry name" value="RHH_1"/>
    <property type="match status" value="1"/>
</dbReference>
<protein>
    <submittedName>
        <fullName evidence="2">CopG family transcriptional regulator</fullName>
    </submittedName>
</protein>